<dbReference type="Pfam" id="PF04082">
    <property type="entry name" value="Fungal_trans"/>
    <property type="match status" value="1"/>
</dbReference>
<dbReference type="Pfam" id="PF00172">
    <property type="entry name" value="Zn_clus"/>
    <property type="match status" value="1"/>
</dbReference>
<dbReference type="InterPro" id="IPR001138">
    <property type="entry name" value="Zn2Cys6_DnaBD"/>
</dbReference>
<dbReference type="SMART" id="SM00066">
    <property type="entry name" value="GAL4"/>
    <property type="match status" value="1"/>
</dbReference>
<evidence type="ECO:0000256" key="6">
    <source>
        <dbReference type="SAM" id="MobiDB-lite"/>
    </source>
</evidence>
<keyword evidence="5" id="KW-0539">Nucleus</keyword>
<evidence type="ECO:0000256" key="4">
    <source>
        <dbReference type="ARBA" id="ARBA00023163"/>
    </source>
</evidence>
<dbReference type="SMART" id="SM00906">
    <property type="entry name" value="Fungal_trans"/>
    <property type="match status" value="1"/>
</dbReference>
<dbReference type="EMBL" id="KV878217">
    <property type="protein sequence ID" value="OJJ30260.1"/>
    <property type="molecule type" value="Genomic_DNA"/>
</dbReference>
<feature type="compositionally biased region" description="Polar residues" evidence="6">
    <location>
        <begin position="195"/>
        <end position="206"/>
    </location>
</feature>
<dbReference type="GO" id="GO:0006351">
    <property type="term" value="P:DNA-templated transcription"/>
    <property type="evidence" value="ECO:0007669"/>
    <property type="project" value="InterPro"/>
</dbReference>
<keyword evidence="2" id="KW-0805">Transcription regulation</keyword>
<dbReference type="RefSeq" id="XP_040683937.1">
    <property type="nucleotide sequence ID" value="XM_040838120.1"/>
</dbReference>
<dbReference type="AlphaFoldDB" id="A0A1L9R5S2"/>
<feature type="region of interest" description="Disordered" evidence="6">
    <location>
        <begin position="99"/>
        <end position="125"/>
    </location>
</feature>
<evidence type="ECO:0000256" key="3">
    <source>
        <dbReference type="ARBA" id="ARBA00023125"/>
    </source>
</evidence>
<feature type="domain" description="Zn(2)-C6 fungal-type" evidence="7">
    <location>
        <begin position="25"/>
        <end position="55"/>
    </location>
</feature>
<dbReference type="PANTHER" id="PTHR47424">
    <property type="entry name" value="REGULATORY PROTEIN GAL4"/>
    <property type="match status" value="1"/>
</dbReference>
<keyword evidence="3" id="KW-0238">DNA-binding</keyword>
<dbReference type="GeneID" id="63753968"/>
<dbReference type="OrthoDB" id="3364175at2759"/>
<evidence type="ECO:0000313" key="8">
    <source>
        <dbReference type="EMBL" id="OJJ30260.1"/>
    </source>
</evidence>
<evidence type="ECO:0000256" key="1">
    <source>
        <dbReference type="ARBA" id="ARBA00022723"/>
    </source>
</evidence>
<dbReference type="GO" id="GO:0005634">
    <property type="term" value="C:nucleus"/>
    <property type="evidence" value="ECO:0007669"/>
    <property type="project" value="TreeGrafter"/>
</dbReference>
<dbReference type="Gene3D" id="4.10.240.10">
    <property type="entry name" value="Zn(2)-C6 fungal-type DNA-binding domain"/>
    <property type="match status" value="1"/>
</dbReference>
<feature type="region of interest" description="Disordered" evidence="6">
    <location>
        <begin position="662"/>
        <end position="683"/>
    </location>
</feature>
<feature type="compositionally biased region" description="Polar residues" evidence="6">
    <location>
        <begin position="666"/>
        <end position="679"/>
    </location>
</feature>
<dbReference type="GO" id="GO:0000981">
    <property type="term" value="F:DNA-binding transcription factor activity, RNA polymerase II-specific"/>
    <property type="evidence" value="ECO:0007669"/>
    <property type="project" value="InterPro"/>
</dbReference>
<dbReference type="CDD" id="cd12148">
    <property type="entry name" value="fungal_TF_MHR"/>
    <property type="match status" value="1"/>
</dbReference>
<dbReference type="InterPro" id="IPR036864">
    <property type="entry name" value="Zn2-C6_fun-type_DNA-bd_sf"/>
</dbReference>
<keyword evidence="4" id="KW-0804">Transcription</keyword>
<dbReference type="GO" id="GO:0008270">
    <property type="term" value="F:zinc ion binding"/>
    <property type="evidence" value="ECO:0007669"/>
    <property type="project" value="InterPro"/>
</dbReference>
<dbReference type="PANTHER" id="PTHR47424:SF3">
    <property type="entry name" value="REGULATORY PROTEIN GAL4"/>
    <property type="match status" value="1"/>
</dbReference>
<evidence type="ECO:0000256" key="2">
    <source>
        <dbReference type="ARBA" id="ARBA00023015"/>
    </source>
</evidence>
<feature type="region of interest" description="Disordered" evidence="6">
    <location>
        <begin position="182"/>
        <end position="206"/>
    </location>
</feature>
<dbReference type="InterPro" id="IPR051127">
    <property type="entry name" value="Fungal_SecMet_Regulators"/>
</dbReference>
<accession>A0A1L9R5S2</accession>
<dbReference type="InterPro" id="IPR007219">
    <property type="entry name" value="XnlR_reg_dom"/>
</dbReference>
<gene>
    <name evidence="8" type="ORF">ASPWEDRAFT_54897</name>
</gene>
<organism evidence="8 9">
    <name type="scientific">Aspergillus wentii DTO 134E9</name>
    <dbReference type="NCBI Taxonomy" id="1073089"/>
    <lineage>
        <taxon>Eukaryota</taxon>
        <taxon>Fungi</taxon>
        <taxon>Dikarya</taxon>
        <taxon>Ascomycota</taxon>
        <taxon>Pezizomycotina</taxon>
        <taxon>Eurotiomycetes</taxon>
        <taxon>Eurotiomycetidae</taxon>
        <taxon>Eurotiales</taxon>
        <taxon>Aspergillaceae</taxon>
        <taxon>Aspergillus</taxon>
        <taxon>Aspergillus subgen. Cremei</taxon>
    </lineage>
</organism>
<dbReference type="STRING" id="1073089.A0A1L9R5S2"/>
<reference evidence="9" key="1">
    <citation type="journal article" date="2017" name="Genome Biol.">
        <title>Comparative genomics reveals high biological diversity and specific adaptations in the industrially and medically important fungal genus Aspergillus.</title>
        <authorList>
            <person name="de Vries R.P."/>
            <person name="Riley R."/>
            <person name="Wiebenga A."/>
            <person name="Aguilar-Osorio G."/>
            <person name="Amillis S."/>
            <person name="Uchima C.A."/>
            <person name="Anderluh G."/>
            <person name="Asadollahi M."/>
            <person name="Askin M."/>
            <person name="Barry K."/>
            <person name="Battaglia E."/>
            <person name="Bayram O."/>
            <person name="Benocci T."/>
            <person name="Braus-Stromeyer S.A."/>
            <person name="Caldana C."/>
            <person name="Canovas D."/>
            <person name="Cerqueira G.C."/>
            <person name="Chen F."/>
            <person name="Chen W."/>
            <person name="Choi C."/>
            <person name="Clum A."/>
            <person name="Dos Santos R.A."/>
            <person name="Damasio A.R."/>
            <person name="Diallinas G."/>
            <person name="Emri T."/>
            <person name="Fekete E."/>
            <person name="Flipphi M."/>
            <person name="Freyberg S."/>
            <person name="Gallo A."/>
            <person name="Gournas C."/>
            <person name="Habgood R."/>
            <person name="Hainaut M."/>
            <person name="Harispe M.L."/>
            <person name="Henrissat B."/>
            <person name="Hilden K.S."/>
            <person name="Hope R."/>
            <person name="Hossain A."/>
            <person name="Karabika E."/>
            <person name="Karaffa L."/>
            <person name="Karanyi Z."/>
            <person name="Krasevec N."/>
            <person name="Kuo A."/>
            <person name="Kusch H."/>
            <person name="LaButti K."/>
            <person name="Lagendijk E.L."/>
            <person name="Lapidus A."/>
            <person name="Levasseur A."/>
            <person name="Lindquist E."/>
            <person name="Lipzen A."/>
            <person name="Logrieco A.F."/>
            <person name="MacCabe A."/>
            <person name="Maekelae M.R."/>
            <person name="Malavazi I."/>
            <person name="Melin P."/>
            <person name="Meyer V."/>
            <person name="Mielnichuk N."/>
            <person name="Miskei M."/>
            <person name="Molnar A.P."/>
            <person name="Mule G."/>
            <person name="Ngan C.Y."/>
            <person name="Orejas M."/>
            <person name="Orosz E."/>
            <person name="Ouedraogo J.P."/>
            <person name="Overkamp K.M."/>
            <person name="Park H.-S."/>
            <person name="Perrone G."/>
            <person name="Piumi F."/>
            <person name="Punt P.J."/>
            <person name="Ram A.F."/>
            <person name="Ramon A."/>
            <person name="Rauscher S."/>
            <person name="Record E."/>
            <person name="Riano-Pachon D.M."/>
            <person name="Robert V."/>
            <person name="Roehrig J."/>
            <person name="Ruller R."/>
            <person name="Salamov A."/>
            <person name="Salih N.S."/>
            <person name="Samson R.A."/>
            <person name="Sandor E."/>
            <person name="Sanguinetti M."/>
            <person name="Schuetze T."/>
            <person name="Sepcic K."/>
            <person name="Shelest E."/>
            <person name="Sherlock G."/>
            <person name="Sophianopoulou V."/>
            <person name="Squina F.M."/>
            <person name="Sun H."/>
            <person name="Susca A."/>
            <person name="Todd R.B."/>
            <person name="Tsang A."/>
            <person name="Unkles S.E."/>
            <person name="van de Wiele N."/>
            <person name="van Rossen-Uffink D."/>
            <person name="Oliveira J.V."/>
            <person name="Vesth T.C."/>
            <person name="Visser J."/>
            <person name="Yu J.-H."/>
            <person name="Zhou M."/>
            <person name="Andersen M.R."/>
            <person name="Archer D.B."/>
            <person name="Baker S.E."/>
            <person name="Benoit I."/>
            <person name="Brakhage A.A."/>
            <person name="Braus G.H."/>
            <person name="Fischer R."/>
            <person name="Frisvad J.C."/>
            <person name="Goldman G.H."/>
            <person name="Houbraken J."/>
            <person name="Oakley B."/>
            <person name="Pocsi I."/>
            <person name="Scazzocchio C."/>
            <person name="Seiboth B."/>
            <person name="vanKuyk P.A."/>
            <person name="Wortman J."/>
            <person name="Dyer P.S."/>
            <person name="Grigoriev I.V."/>
        </authorList>
    </citation>
    <scope>NUCLEOTIDE SEQUENCE [LARGE SCALE GENOMIC DNA]</scope>
    <source>
        <strain evidence="9">DTO 134E9</strain>
    </source>
</reference>
<dbReference type="CDD" id="cd00067">
    <property type="entry name" value="GAL4"/>
    <property type="match status" value="1"/>
</dbReference>
<evidence type="ECO:0000259" key="7">
    <source>
        <dbReference type="PROSITE" id="PS50048"/>
    </source>
</evidence>
<name>A0A1L9R5S2_ASPWE</name>
<dbReference type="GO" id="GO:0000435">
    <property type="term" value="P:positive regulation of transcription from RNA polymerase II promoter by galactose"/>
    <property type="evidence" value="ECO:0007669"/>
    <property type="project" value="TreeGrafter"/>
</dbReference>
<proteinExistence type="predicted"/>
<dbReference type="SUPFAM" id="SSF57701">
    <property type="entry name" value="Zn2/Cys6 DNA-binding domain"/>
    <property type="match status" value="1"/>
</dbReference>
<dbReference type="PROSITE" id="PS00463">
    <property type="entry name" value="ZN2_CY6_FUNGAL_1"/>
    <property type="match status" value="1"/>
</dbReference>
<evidence type="ECO:0000313" key="9">
    <source>
        <dbReference type="Proteomes" id="UP000184383"/>
    </source>
</evidence>
<keyword evidence="9" id="KW-1185">Reference proteome</keyword>
<dbReference type="VEuPathDB" id="FungiDB:ASPWEDRAFT_54897"/>
<evidence type="ECO:0000256" key="5">
    <source>
        <dbReference type="ARBA" id="ARBA00023242"/>
    </source>
</evidence>
<dbReference type="Proteomes" id="UP000184383">
    <property type="component" value="Unassembled WGS sequence"/>
</dbReference>
<dbReference type="PROSITE" id="PS50048">
    <property type="entry name" value="ZN2_CY6_FUNGAL_2"/>
    <property type="match status" value="1"/>
</dbReference>
<keyword evidence="1" id="KW-0479">Metal-binding</keyword>
<dbReference type="GO" id="GO:0000978">
    <property type="term" value="F:RNA polymerase II cis-regulatory region sequence-specific DNA binding"/>
    <property type="evidence" value="ECO:0007669"/>
    <property type="project" value="TreeGrafter"/>
</dbReference>
<sequence>MENSAVNNNSPQGAPATKRRRVALACDSCRTRKSRCDGIRPKCSLCNDLGFDCVYTPPTTSTNVIVQKDYIHGLEGRVKILEDSLSTVKNDLNGLASHVRGLGSQSRTNEEAPRPETMPGLAGTDDSVDAMGTISFAKEEDSGFFGPSSNIVFIRHLCRAIARVKDLRGEMPSPLGDKGLYEGGFVNASRPPTPATQQTSRATSSDRTNIFALPHQSETWELIQRYFADTGLLFPYIYPPTFLDTYNQMIRDNSTKVRRTWLGLLNMVLAMATITTVPGDTQASARIKESDIFYQRALNLCGNEILRGTSVEYVQYLLLMGQYLQSTQKSVQAWTVHGLAAKAALQLGLHSREASKAFDALERETRKRTWYGCVILDRTLSMTFGRPSVIPDNYVRLELPANHGNLDTSAIMDNETTDLSVSFFNSTITLYKQMWNILELLYGQNLGCDTPLTVSEAVSHVFTMEQNLFSWEKTLPEMLRPTSSARLKEAAHNDPKSNLEFFSWKFRVILTLRYLNVRILLHRPILVKFIDTCGSSDRDTDELKLLQQIGMNSMQICTNCAMELIDLVHTFMSDSGWQRNLQGAWWFTLYYTFNASLVILGTLWACRDESVVGSSTSTLVSNAKIYPYHAISALLKMGTGNRMIDRCRIYLERFNCALNPPGHLKQANQPTDTDGTTPGASRATDVPIASEFDFSPLGMEFGEFMMDGDLLTLLNRPGLLTTDTSFLHR</sequence>
<protein>
    <recommendedName>
        <fullName evidence="7">Zn(2)-C6 fungal-type domain-containing protein</fullName>
    </recommendedName>
</protein>